<organism evidence="2 3">
    <name type="scientific">SAR86 cluster bacterium</name>
    <dbReference type="NCBI Taxonomy" id="2030880"/>
    <lineage>
        <taxon>Bacteria</taxon>
        <taxon>Pseudomonadati</taxon>
        <taxon>Pseudomonadota</taxon>
        <taxon>Gammaproteobacteria</taxon>
        <taxon>SAR86 cluster</taxon>
    </lineage>
</organism>
<evidence type="ECO:0008006" key="4">
    <source>
        <dbReference type="Google" id="ProtNLM"/>
    </source>
</evidence>
<comment type="caution">
    <text evidence="2">The sequence shown here is derived from an EMBL/GenBank/DDBJ whole genome shotgun (WGS) entry which is preliminary data.</text>
</comment>
<dbReference type="AlphaFoldDB" id="A0A2A5AG71"/>
<evidence type="ECO:0000256" key="1">
    <source>
        <dbReference type="SAM" id="MobiDB-lite"/>
    </source>
</evidence>
<dbReference type="GO" id="GO:0005198">
    <property type="term" value="F:structural molecule activity"/>
    <property type="evidence" value="ECO:0007669"/>
    <property type="project" value="InterPro"/>
</dbReference>
<dbReference type="Pfam" id="PF05136">
    <property type="entry name" value="Phage_portal_2"/>
    <property type="match status" value="1"/>
</dbReference>
<name>A0A2A5AG71_9GAMM</name>
<evidence type="ECO:0000313" key="2">
    <source>
        <dbReference type="EMBL" id="PCJ18332.1"/>
    </source>
</evidence>
<protein>
    <recommendedName>
        <fullName evidence="4">Phage portal protein</fullName>
    </recommendedName>
</protein>
<dbReference type="EMBL" id="NVVJ01000101">
    <property type="protein sequence ID" value="PCJ18332.1"/>
    <property type="molecule type" value="Genomic_DNA"/>
</dbReference>
<gene>
    <name evidence="2" type="ORF">COA96_17080</name>
</gene>
<feature type="region of interest" description="Disordered" evidence="1">
    <location>
        <begin position="1"/>
        <end position="27"/>
    </location>
</feature>
<reference evidence="3" key="1">
    <citation type="submission" date="2017-08" db="EMBL/GenBank/DDBJ databases">
        <title>A dynamic microbial community with high functional redundancy inhabits the cold, oxic subseafloor aquifer.</title>
        <authorList>
            <person name="Tully B.J."/>
            <person name="Wheat C.G."/>
            <person name="Glazer B.T."/>
            <person name="Huber J.A."/>
        </authorList>
    </citation>
    <scope>NUCLEOTIDE SEQUENCE [LARGE SCALE GENOMIC DNA]</scope>
</reference>
<dbReference type="GO" id="GO:0019068">
    <property type="term" value="P:virion assembly"/>
    <property type="evidence" value="ECO:0007669"/>
    <property type="project" value="InterPro"/>
</dbReference>
<dbReference type="InterPro" id="IPR006429">
    <property type="entry name" value="Phage_lambda_portal"/>
</dbReference>
<dbReference type="Proteomes" id="UP000218327">
    <property type="component" value="Unassembled WGS sequence"/>
</dbReference>
<sequence length="536" mass="60861">MSTTKPKMGPVSRGVESMRSDYAAAKTSRYRRRRTGVSSVGSNADFHYKSENDYLRMIETARDMRRNDVIFKPALNKYRTNIIQGGFVLDPQTGDDRLDDDLKARWTEWAQDPRSCDAMGELSFHDMEEKVLESTAVDGDIFALPLQEGSLQILEAERCRTPKNAQRARYGDVIHGVKLDAMRRRLEYWFTKDEISPTAPLHKIGDMTRVAAFAAPDSSAPDWDKEGRRGARQVFHIVDPERFTQTRGVTLLAPTFDTASGIEDINFSTIIRHQIASIFAVIREREAGFEVGGNSGALGNQNTESRSDGSTKLTEEVAPGMELRPPPGEKVKLDSPKVPAPEFFPHMKFLLQLFGNHLSLPLVMLMMDASETNFSGWRGAVQQAHLEFKRVQLWMARRFHRPVYMWKVRQWAIEDSHFRRAAERLNVSIMNHTWQPPRWAFIQPLQDATAHDMRVRTGQTSPRRAAMELGLDATIIRAERIADNRLTVLAAIDAAENIFQQTGVRIDYHELLYVPAPGQFSLSMSLPIDQEEDNKS</sequence>
<evidence type="ECO:0000313" key="3">
    <source>
        <dbReference type="Proteomes" id="UP000218327"/>
    </source>
</evidence>
<accession>A0A2A5AG71</accession>
<feature type="region of interest" description="Disordered" evidence="1">
    <location>
        <begin position="292"/>
        <end position="311"/>
    </location>
</feature>
<proteinExistence type="predicted"/>